<dbReference type="SUPFAM" id="SSF51735">
    <property type="entry name" value="NAD(P)-binding Rossmann-fold domains"/>
    <property type="match status" value="1"/>
</dbReference>
<dbReference type="RefSeq" id="WP_074402526.1">
    <property type="nucleotide sequence ID" value="NZ_CBCPJQ010000001.1"/>
</dbReference>
<dbReference type="Gene3D" id="3.90.110.10">
    <property type="entry name" value="Lactate dehydrogenase/glycoside hydrolase, family 4, C-terminal"/>
    <property type="match status" value="1"/>
</dbReference>
<dbReference type="InterPro" id="IPR001557">
    <property type="entry name" value="L-lactate/malate_DH"/>
</dbReference>
<feature type="binding site" evidence="4">
    <location>
        <position position="38"/>
    </location>
    <ligand>
        <name>NAD(+)</name>
        <dbReference type="ChEBI" id="CHEBI:57540"/>
    </ligand>
</feature>
<evidence type="ECO:0000256" key="3">
    <source>
        <dbReference type="ARBA" id="ARBA00023027"/>
    </source>
</evidence>
<dbReference type="GO" id="GO:0004459">
    <property type="term" value="F:L-lactate dehydrogenase (NAD+) activity"/>
    <property type="evidence" value="ECO:0007669"/>
    <property type="project" value="TreeGrafter"/>
</dbReference>
<evidence type="ECO:0000259" key="6">
    <source>
        <dbReference type="Pfam" id="PF00056"/>
    </source>
</evidence>
<dbReference type="InterPro" id="IPR022383">
    <property type="entry name" value="Lactate/malate_DH_C"/>
</dbReference>
<dbReference type="GO" id="GO:0006089">
    <property type="term" value="P:lactate metabolic process"/>
    <property type="evidence" value="ECO:0007669"/>
    <property type="project" value="TreeGrafter"/>
</dbReference>
<evidence type="ECO:0000256" key="5">
    <source>
        <dbReference type="RuleBase" id="RU003369"/>
    </source>
</evidence>
<dbReference type="PIRSF" id="PIRSF000102">
    <property type="entry name" value="Lac_mal_DH"/>
    <property type="match status" value="1"/>
</dbReference>
<dbReference type="PANTHER" id="PTHR43128">
    <property type="entry name" value="L-2-HYDROXYCARBOXYLATE DEHYDROGENASE (NAD(P)(+))"/>
    <property type="match status" value="1"/>
</dbReference>
<dbReference type="Proteomes" id="UP000297938">
    <property type="component" value="Unassembled WGS sequence"/>
</dbReference>
<sequence length="315" mass="35856">MGRGHLSKVMVAGNNRTAYDFTFLSMLRMKIKELVLLDVPELDMAIFKDLTYTEAIFPHTTLKIGNEKEFHDTDLLIITACEERKEDETDKEYLKRNIKLVRKIINQAMANSFDGMVIIATEPTDIFTYLIWKFSGLPKERIFGLGTYFDTIYFQNMLSKFFKISVHDVKGYIVGGSQKNQKIAIWSRSYVGGTPVLGLTVNSENAFNQEAMFKMEEMILKRYDDNMLCQTGYTNAATLAKLVQLISNNEEAIVPLVHLVDMDDYKAIPLSLPILLGENGISASYELGFSDDERQEILGVAKQIREQLDIIEQGK</sequence>
<evidence type="ECO:0000256" key="2">
    <source>
        <dbReference type="ARBA" id="ARBA00023002"/>
    </source>
</evidence>
<feature type="domain" description="Lactate/malate dehydrogenase N-terminal" evidence="6">
    <location>
        <begin position="8"/>
        <end position="144"/>
    </location>
</feature>
<dbReference type="InterPro" id="IPR015955">
    <property type="entry name" value="Lactate_DH/Glyco_Ohase_4_C"/>
</dbReference>
<dbReference type="Pfam" id="PF02866">
    <property type="entry name" value="Ldh_1_C"/>
    <property type="match status" value="1"/>
</dbReference>
<dbReference type="SUPFAM" id="SSF56327">
    <property type="entry name" value="LDH C-terminal domain-like"/>
    <property type="match status" value="1"/>
</dbReference>
<evidence type="ECO:0000256" key="1">
    <source>
        <dbReference type="ARBA" id="ARBA00006054"/>
    </source>
</evidence>
<keyword evidence="3 4" id="KW-0520">NAD</keyword>
<evidence type="ECO:0000259" key="7">
    <source>
        <dbReference type="Pfam" id="PF02866"/>
    </source>
</evidence>
<feature type="binding site" evidence="4">
    <location>
        <position position="97"/>
    </location>
    <ligand>
        <name>NAD(+)</name>
        <dbReference type="ChEBI" id="CHEBI:57540"/>
    </ligand>
</feature>
<dbReference type="PRINTS" id="PR00086">
    <property type="entry name" value="LLDHDRGNASE"/>
</dbReference>
<evidence type="ECO:0000313" key="9">
    <source>
        <dbReference type="Proteomes" id="UP000297938"/>
    </source>
</evidence>
<dbReference type="Pfam" id="PF00056">
    <property type="entry name" value="Ldh_1_N"/>
    <property type="match status" value="1"/>
</dbReference>
<name>A0A2R8A0V6_CARDV</name>
<dbReference type="InterPro" id="IPR001236">
    <property type="entry name" value="Lactate/malate_DH_N"/>
</dbReference>
<dbReference type="PANTHER" id="PTHR43128:SF16">
    <property type="entry name" value="L-LACTATE DEHYDROGENASE"/>
    <property type="match status" value="1"/>
</dbReference>
<dbReference type="STRING" id="2748.CDIV41_320077"/>
<protein>
    <submittedName>
        <fullName evidence="8">Lactate dehydrogenase</fullName>
    </submittedName>
</protein>
<feature type="domain" description="Lactate/malate dehydrogenase C-terminal" evidence="7">
    <location>
        <begin position="147"/>
        <end position="309"/>
    </location>
</feature>
<reference evidence="8 9" key="1">
    <citation type="journal article" date="2018" name="Int. J. Food Microbiol.">
        <title>Growth of Carnobacterium spp. isolated from chilled vacuum-packaged meat under relevant acidic conditions.</title>
        <authorList>
            <person name="Zhang P."/>
            <person name="Badoni M."/>
            <person name="Ganzle M."/>
            <person name="Yang X."/>
        </authorList>
    </citation>
    <scope>NUCLEOTIDE SEQUENCE [LARGE SCALE GENOMIC DNA]</scope>
    <source>
        <strain evidence="8 9">B2</strain>
    </source>
</reference>
<comment type="caution">
    <text evidence="8">The sequence shown here is derived from an EMBL/GenBank/DDBJ whole genome shotgun (WGS) entry which is preliminary data.</text>
</comment>
<dbReference type="AlphaFoldDB" id="A0A2R8A0V6"/>
<evidence type="ECO:0000256" key="4">
    <source>
        <dbReference type="PIRSR" id="PIRSR000102-3"/>
    </source>
</evidence>
<dbReference type="EMBL" id="NRPP01000017">
    <property type="protein sequence ID" value="TFJ25178.1"/>
    <property type="molecule type" value="Genomic_DNA"/>
</dbReference>
<dbReference type="InterPro" id="IPR036291">
    <property type="entry name" value="NAD(P)-bd_dom_sf"/>
</dbReference>
<accession>A0A2R8A0V6</accession>
<gene>
    <name evidence="8" type="ORF">CKN69_11230</name>
</gene>
<proteinExistence type="inferred from homology"/>
<organism evidence="8 9">
    <name type="scientific">Carnobacterium divergens</name>
    <name type="common">Lactobacillus divergens</name>
    <dbReference type="NCBI Taxonomy" id="2748"/>
    <lineage>
        <taxon>Bacteria</taxon>
        <taxon>Bacillati</taxon>
        <taxon>Bacillota</taxon>
        <taxon>Bacilli</taxon>
        <taxon>Lactobacillales</taxon>
        <taxon>Carnobacteriaceae</taxon>
        <taxon>Carnobacterium</taxon>
    </lineage>
</organism>
<dbReference type="Gene3D" id="3.40.50.720">
    <property type="entry name" value="NAD(P)-binding Rossmann-like Domain"/>
    <property type="match status" value="1"/>
</dbReference>
<comment type="similarity">
    <text evidence="1">Belongs to the LDH/MDH superfamily. LDH family.</text>
</comment>
<evidence type="ECO:0000313" key="8">
    <source>
        <dbReference type="EMBL" id="TFJ25178.1"/>
    </source>
</evidence>
<keyword evidence="2 5" id="KW-0560">Oxidoreductase</keyword>